<dbReference type="Pfam" id="PF08282">
    <property type="entry name" value="Hydrolase_3"/>
    <property type="match status" value="1"/>
</dbReference>
<name>A0ABR9ZN16_9CORY</name>
<dbReference type="PANTHER" id="PTHR10000">
    <property type="entry name" value="PHOSPHOSERINE PHOSPHATASE"/>
    <property type="match status" value="1"/>
</dbReference>
<keyword evidence="1" id="KW-0378">Hydrolase</keyword>
<dbReference type="SFLD" id="SFLDG01140">
    <property type="entry name" value="C2.B:_Phosphomannomutase_and_P"/>
    <property type="match status" value="1"/>
</dbReference>
<dbReference type="GO" id="GO:0016787">
    <property type="term" value="F:hydrolase activity"/>
    <property type="evidence" value="ECO:0007669"/>
    <property type="project" value="UniProtKB-KW"/>
</dbReference>
<dbReference type="InterPro" id="IPR023214">
    <property type="entry name" value="HAD_sf"/>
</dbReference>
<dbReference type="InterPro" id="IPR000150">
    <property type="entry name" value="Cof"/>
</dbReference>
<organism evidence="1 2">
    <name type="scientific">Corynebacterium suicordis DSM 45110</name>
    <dbReference type="NCBI Taxonomy" id="1121369"/>
    <lineage>
        <taxon>Bacteria</taxon>
        <taxon>Bacillati</taxon>
        <taxon>Actinomycetota</taxon>
        <taxon>Actinomycetes</taxon>
        <taxon>Mycobacteriales</taxon>
        <taxon>Corynebacteriaceae</taxon>
        <taxon>Corynebacterium</taxon>
    </lineage>
</organism>
<dbReference type="InterPro" id="IPR036412">
    <property type="entry name" value="HAD-like_sf"/>
</dbReference>
<dbReference type="NCBIfam" id="TIGR00099">
    <property type="entry name" value="Cof-subfamily"/>
    <property type="match status" value="1"/>
</dbReference>
<dbReference type="Gene3D" id="3.30.1240.10">
    <property type="match status" value="1"/>
</dbReference>
<dbReference type="EMBL" id="JADKMY010000003">
    <property type="protein sequence ID" value="MBF4554334.1"/>
    <property type="molecule type" value="Genomic_DNA"/>
</dbReference>
<dbReference type="Proteomes" id="UP000635902">
    <property type="component" value="Unassembled WGS sequence"/>
</dbReference>
<evidence type="ECO:0000313" key="1">
    <source>
        <dbReference type="EMBL" id="MBF4554334.1"/>
    </source>
</evidence>
<sequence length="271" mass="28992">MSDLDGTLLDPRERVSGLMQDVVRTMAAQGTQFSLATGRPARWVLPVIEQLPVQPLCVCANGAIVYDSAADKVLRAVELAPATLQNVVNLLSTDVEGTPLEAAGFAVERTGTSAFDRAAELFCVTEKYEHAWLSDEHALLTLDELTSAPAVKLMVRNHNVSSQELFEAVAPRLDPAEAHATFSWGGGLVEISAPGVSKRSSLEWIAARLGVDAAETIAFGDMPNDLEMLDWAGTAVAMGNAHERVKNAADHVTASNAEDGVARVLARWFAE</sequence>
<dbReference type="NCBIfam" id="TIGR01484">
    <property type="entry name" value="HAD-SF-IIB"/>
    <property type="match status" value="1"/>
</dbReference>
<dbReference type="CDD" id="cd07516">
    <property type="entry name" value="HAD_Pase"/>
    <property type="match status" value="1"/>
</dbReference>
<keyword evidence="2" id="KW-1185">Reference proteome</keyword>
<dbReference type="SUPFAM" id="SSF56784">
    <property type="entry name" value="HAD-like"/>
    <property type="match status" value="1"/>
</dbReference>
<dbReference type="InterPro" id="IPR006379">
    <property type="entry name" value="HAD-SF_hydro_IIB"/>
</dbReference>
<dbReference type="PANTHER" id="PTHR10000:SF8">
    <property type="entry name" value="HAD SUPERFAMILY HYDROLASE-LIKE, TYPE 3"/>
    <property type="match status" value="1"/>
</dbReference>
<comment type="caution">
    <text evidence="1">The sequence shown here is derived from an EMBL/GenBank/DDBJ whole genome shotgun (WGS) entry which is preliminary data.</text>
</comment>
<evidence type="ECO:0000313" key="2">
    <source>
        <dbReference type="Proteomes" id="UP000635902"/>
    </source>
</evidence>
<gene>
    <name evidence="1" type="ORF">IRY30_09655</name>
</gene>
<dbReference type="SFLD" id="SFLDS00003">
    <property type="entry name" value="Haloacid_Dehalogenase"/>
    <property type="match status" value="1"/>
</dbReference>
<dbReference type="Gene3D" id="3.40.50.1000">
    <property type="entry name" value="HAD superfamily/HAD-like"/>
    <property type="match status" value="1"/>
</dbReference>
<protein>
    <submittedName>
        <fullName evidence="1">HAD family hydrolase</fullName>
    </submittedName>
</protein>
<reference evidence="1 2" key="1">
    <citation type="submission" date="2020-10" db="EMBL/GenBank/DDBJ databases">
        <title>Novel species in genus Corynebacterium.</title>
        <authorList>
            <person name="Zhang G."/>
        </authorList>
    </citation>
    <scope>NUCLEOTIDE SEQUENCE [LARGE SCALE GENOMIC DNA]</scope>
    <source>
        <strain evidence="1 2">DSM 45110</strain>
    </source>
</reference>
<accession>A0ABR9ZN16</accession>
<proteinExistence type="predicted"/>